<keyword evidence="3" id="KW-1185">Reference proteome</keyword>
<gene>
    <name evidence="2" type="ORF">C8A03DRAFT_37546</name>
</gene>
<comment type="caution">
    <text evidence="2">The sequence shown here is derived from an EMBL/GenBank/DDBJ whole genome shotgun (WGS) entry which is preliminary data.</text>
</comment>
<dbReference type="Gene3D" id="1.20.120.1020">
    <property type="entry name" value="Prion-inhibition and propagation, HeLo domain"/>
    <property type="match status" value="1"/>
</dbReference>
<organism evidence="2 3">
    <name type="scientific">Achaetomium macrosporum</name>
    <dbReference type="NCBI Taxonomy" id="79813"/>
    <lineage>
        <taxon>Eukaryota</taxon>
        <taxon>Fungi</taxon>
        <taxon>Dikarya</taxon>
        <taxon>Ascomycota</taxon>
        <taxon>Pezizomycotina</taxon>
        <taxon>Sordariomycetes</taxon>
        <taxon>Sordariomycetidae</taxon>
        <taxon>Sordariales</taxon>
        <taxon>Chaetomiaceae</taxon>
        <taxon>Achaetomium</taxon>
    </lineage>
</organism>
<dbReference type="AlphaFoldDB" id="A0AAN7C3J6"/>
<evidence type="ECO:0000313" key="2">
    <source>
        <dbReference type="EMBL" id="KAK4234674.1"/>
    </source>
</evidence>
<dbReference type="InterPro" id="IPR038305">
    <property type="entry name" value="HeLo_sf"/>
</dbReference>
<feature type="domain" description="Prion-inhibition and propagation HeLo" evidence="1">
    <location>
        <begin position="60"/>
        <end position="131"/>
    </location>
</feature>
<evidence type="ECO:0000313" key="3">
    <source>
        <dbReference type="Proteomes" id="UP001303760"/>
    </source>
</evidence>
<name>A0AAN7C3J6_9PEZI</name>
<dbReference type="Pfam" id="PF14479">
    <property type="entry name" value="HeLo"/>
    <property type="match status" value="1"/>
</dbReference>
<sequence length="149" mass="16329">MCCSGADAFVAYVGPLEAHACRTRLAPVDWPHGGLSDIVQVETANKLICDLLEEISKALNEFRETAENRRGKAAAGLNKAWLTTKIFTNHVVYVLVDKGLVEKLIQKLSGLNDSLEKLLTLSQKVQYAKAVSSGVLVKYQQPYELVAVL</sequence>
<protein>
    <recommendedName>
        <fullName evidence="1">Prion-inhibition and propagation HeLo domain-containing protein</fullName>
    </recommendedName>
</protein>
<dbReference type="InterPro" id="IPR029498">
    <property type="entry name" value="HeLo_dom"/>
</dbReference>
<dbReference type="Proteomes" id="UP001303760">
    <property type="component" value="Unassembled WGS sequence"/>
</dbReference>
<evidence type="ECO:0000259" key="1">
    <source>
        <dbReference type="Pfam" id="PF14479"/>
    </source>
</evidence>
<reference evidence="2" key="1">
    <citation type="journal article" date="2023" name="Mol. Phylogenet. Evol.">
        <title>Genome-scale phylogeny and comparative genomics of the fungal order Sordariales.</title>
        <authorList>
            <person name="Hensen N."/>
            <person name="Bonometti L."/>
            <person name="Westerberg I."/>
            <person name="Brannstrom I.O."/>
            <person name="Guillou S."/>
            <person name="Cros-Aarteil S."/>
            <person name="Calhoun S."/>
            <person name="Haridas S."/>
            <person name="Kuo A."/>
            <person name="Mondo S."/>
            <person name="Pangilinan J."/>
            <person name="Riley R."/>
            <person name="LaButti K."/>
            <person name="Andreopoulos B."/>
            <person name="Lipzen A."/>
            <person name="Chen C."/>
            <person name="Yan M."/>
            <person name="Daum C."/>
            <person name="Ng V."/>
            <person name="Clum A."/>
            <person name="Steindorff A."/>
            <person name="Ohm R.A."/>
            <person name="Martin F."/>
            <person name="Silar P."/>
            <person name="Natvig D.O."/>
            <person name="Lalanne C."/>
            <person name="Gautier V."/>
            <person name="Ament-Velasquez S.L."/>
            <person name="Kruys A."/>
            <person name="Hutchinson M.I."/>
            <person name="Powell A.J."/>
            <person name="Barry K."/>
            <person name="Miller A.N."/>
            <person name="Grigoriev I.V."/>
            <person name="Debuchy R."/>
            <person name="Gladieux P."/>
            <person name="Hiltunen Thoren M."/>
            <person name="Johannesson H."/>
        </authorList>
    </citation>
    <scope>NUCLEOTIDE SEQUENCE</scope>
    <source>
        <strain evidence="2">CBS 532.94</strain>
    </source>
</reference>
<dbReference type="EMBL" id="MU860341">
    <property type="protein sequence ID" value="KAK4234674.1"/>
    <property type="molecule type" value="Genomic_DNA"/>
</dbReference>
<reference evidence="2" key="2">
    <citation type="submission" date="2023-05" db="EMBL/GenBank/DDBJ databases">
        <authorList>
            <consortium name="Lawrence Berkeley National Laboratory"/>
            <person name="Steindorff A."/>
            <person name="Hensen N."/>
            <person name="Bonometti L."/>
            <person name="Westerberg I."/>
            <person name="Brannstrom I.O."/>
            <person name="Guillou S."/>
            <person name="Cros-Aarteil S."/>
            <person name="Calhoun S."/>
            <person name="Haridas S."/>
            <person name="Kuo A."/>
            <person name="Mondo S."/>
            <person name="Pangilinan J."/>
            <person name="Riley R."/>
            <person name="Labutti K."/>
            <person name="Andreopoulos B."/>
            <person name="Lipzen A."/>
            <person name="Chen C."/>
            <person name="Yanf M."/>
            <person name="Daum C."/>
            <person name="Ng V."/>
            <person name="Clum A."/>
            <person name="Ohm R."/>
            <person name="Martin F."/>
            <person name="Silar P."/>
            <person name="Natvig D."/>
            <person name="Lalanne C."/>
            <person name="Gautier V."/>
            <person name="Ament-Velasquez S.L."/>
            <person name="Kruys A."/>
            <person name="Hutchinson M.I."/>
            <person name="Powell A.J."/>
            <person name="Barry K."/>
            <person name="Miller A.N."/>
            <person name="Grigoriev I.V."/>
            <person name="Debuchy R."/>
            <person name="Gladieux P."/>
            <person name="Thoren M.H."/>
            <person name="Johannesson H."/>
        </authorList>
    </citation>
    <scope>NUCLEOTIDE SEQUENCE</scope>
    <source>
        <strain evidence="2">CBS 532.94</strain>
    </source>
</reference>
<accession>A0AAN7C3J6</accession>
<proteinExistence type="predicted"/>